<dbReference type="Proteomes" id="UP000315369">
    <property type="component" value="Unassembled WGS sequence"/>
</dbReference>
<evidence type="ECO:0000313" key="1">
    <source>
        <dbReference type="EMBL" id="TQF10772.1"/>
    </source>
</evidence>
<name>A0A540WP15_9BACT</name>
<dbReference type="AlphaFoldDB" id="A0A540WP15"/>
<keyword evidence="2" id="KW-1185">Reference proteome</keyword>
<dbReference type="RefSeq" id="WP_141647444.1">
    <property type="nucleotide sequence ID" value="NZ_VIFM01000230.1"/>
</dbReference>
<organism evidence="1 2">
    <name type="scientific">Myxococcus llanfairpwllgwyngyllgogerychwyrndrobwllllantysiliogogogochensis</name>
    <dbReference type="NCBI Taxonomy" id="2590453"/>
    <lineage>
        <taxon>Bacteria</taxon>
        <taxon>Pseudomonadati</taxon>
        <taxon>Myxococcota</taxon>
        <taxon>Myxococcia</taxon>
        <taxon>Myxococcales</taxon>
        <taxon>Cystobacterineae</taxon>
        <taxon>Myxococcaceae</taxon>
        <taxon>Myxococcus</taxon>
    </lineage>
</organism>
<protein>
    <recommendedName>
        <fullName evidence="3">Lipoprotein</fullName>
    </recommendedName>
</protein>
<evidence type="ECO:0000313" key="2">
    <source>
        <dbReference type="Proteomes" id="UP000315369"/>
    </source>
</evidence>
<dbReference type="PROSITE" id="PS51257">
    <property type="entry name" value="PROKAR_LIPOPROTEIN"/>
    <property type="match status" value="1"/>
</dbReference>
<reference evidence="1 2" key="1">
    <citation type="submission" date="2019-06" db="EMBL/GenBank/DDBJ databases">
        <authorList>
            <person name="Livingstone P."/>
            <person name="Whitworth D."/>
        </authorList>
    </citation>
    <scope>NUCLEOTIDE SEQUENCE [LARGE SCALE GENOMIC DNA]</scope>
    <source>
        <strain evidence="1 2">AM401</strain>
    </source>
</reference>
<accession>A0A540WP15</accession>
<gene>
    <name evidence="1" type="ORF">FJV41_37665</name>
</gene>
<dbReference type="EMBL" id="VIFM01000230">
    <property type="protein sequence ID" value="TQF10772.1"/>
    <property type="molecule type" value="Genomic_DNA"/>
</dbReference>
<sequence length="176" mass="19299">MMKARFAGLGAIGALVGLSTGCGFEKSVYDIEMNEAELSAVPYVCDNGREGVGRAWDVSSQQRWTITAGERSDTRIEVPGFFRALLHGYTDVPIETPFVLNGTSSDSGPYQFVDLNSETFDDIGSGTTVQRFFIEGDSLEADRIKGFVDVRTTAVSEDFKNVTCTHWVSFTGRRVD</sequence>
<evidence type="ECO:0008006" key="3">
    <source>
        <dbReference type="Google" id="ProtNLM"/>
    </source>
</evidence>
<comment type="caution">
    <text evidence="1">The sequence shown here is derived from an EMBL/GenBank/DDBJ whole genome shotgun (WGS) entry which is preliminary data.</text>
</comment>
<proteinExistence type="predicted"/>
<dbReference type="OrthoDB" id="5382674at2"/>